<protein>
    <submittedName>
        <fullName evidence="1">Uncharacterized protein</fullName>
    </submittedName>
</protein>
<dbReference type="AlphaFoldDB" id="A0AAD4QSF3"/>
<sequence length="209" mass="24343">MRPYLGPSVRIKKTNIDVTVDPTYNPQQIEEMESIAYLWHDGEISIAKLAKSAHYGLLGAEDIQPILNSPTILQCRILKMYNAHFSFKDYKVLYTVKVIETWCDNEDFDPNCWLEFLEQPGVKPIVVLRYFGREYIDIALDRLKQAFSSAVSPNAFKIVFVQYNEPLTEFQETNKNTNEKLELKKGLPVEYQEEDLKNYDNYTLERSAI</sequence>
<gene>
    <name evidence="1" type="ORF">DdX_19169</name>
</gene>
<reference evidence="1" key="1">
    <citation type="submission" date="2022-01" db="EMBL/GenBank/DDBJ databases">
        <title>Genome Sequence Resource for Two Populations of Ditylenchus destructor, the Migratory Endoparasitic Phytonematode.</title>
        <authorList>
            <person name="Zhang H."/>
            <person name="Lin R."/>
            <person name="Xie B."/>
        </authorList>
    </citation>
    <scope>NUCLEOTIDE SEQUENCE</scope>
    <source>
        <strain evidence="1">BazhouSP</strain>
    </source>
</reference>
<keyword evidence="2" id="KW-1185">Reference proteome</keyword>
<proteinExistence type="predicted"/>
<comment type="caution">
    <text evidence="1">The sequence shown here is derived from an EMBL/GenBank/DDBJ whole genome shotgun (WGS) entry which is preliminary data.</text>
</comment>
<organism evidence="1 2">
    <name type="scientific">Ditylenchus destructor</name>
    <dbReference type="NCBI Taxonomy" id="166010"/>
    <lineage>
        <taxon>Eukaryota</taxon>
        <taxon>Metazoa</taxon>
        <taxon>Ecdysozoa</taxon>
        <taxon>Nematoda</taxon>
        <taxon>Chromadorea</taxon>
        <taxon>Rhabditida</taxon>
        <taxon>Tylenchina</taxon>
        <taxon>Tylenchomorpha</taxon>
        <taxon>Sphaerularioidea</taxon>
        <taxon>Anguinidae</taxon>
        <taxon>Anguininae</taxon>
        <taxon>Ditylenchus</taxon>
    </lineage>
</organism>
<dbReference type="Proteomes" id="UP001201812">
    <property type="component" value="Unassembled WGS sequence"/>
</dbReference>
<dbReference type="EMBL" id="JAKKPZ010000343">
    <property type="protein sequence ID" value="KAI1696181.1"/>
    <property type="molecule type" value="Genomic_DNA"/>
</dbReference>
<evidence type="ECO:0000313" key="1">
    <source>
        <dbReference type="EMBL" id="KAI1696181.1"/>
    </source>
</evidence>
<evidence type="ECO:0000313" key="2">
    <source>
        <dbReference type="Proteomes" id="UP001201812"/>
    </source>
</evidence>
<name>A0AAD4QSF3_9BILA</name>
<accession>A0AAD4QSF3</accession>